<keyword evidence="4 5" id="KW-0472">Membrane</keyword>
<evidence type="ECO:0000256" key="4">
    <source>
        <dbReference type="ARBA" id="ARBA00023136"/>
    </source>
</evidence>
<feature type="transmembrane region" description="Helical" evidence="5">
    <location>
        <begin position="26"/>
        <end position="46"/>
    </location>
</feature>
<accession>W7YM62</accession>
<dbReference type="eggNOG" id="COG2814">
    <property type="taxonomic scope" value="Bacteria"/>
</dbReference>
<evidence type="ECO:0000256" key="3">
    <source>
        <dbReference type="ARBA" id="ARBA00022989"/>
    </source>
</evidence>
<dbReference type="PROSITE" id="PS50850">
    <property type="entry name" value="MFS"/>
    <property type="match status" value="1"/>
</dbReference>
<dbReference type="GO" id="GO:0022857">
    <property type="term" value="F:transmembrane transporter activity"/>
    <property type="evidence" value="ECO:0007669"/>
    <property type="project" value="InterPro"/>
</dbReference>
<dbReference type="InterPro" id="IPR053160">
    <property type="entry name" value="MFS_DHA3_Transporter"/>
</dbReference>
<name>W7YM62_9BACT</name>
<dbReference type="InterPro" id="IPR011701">
    <property type="entry name" value="MFS"/>
</dbReference>
<dbReference type="GO" id="GO:0016020">
    <property type="term" value="C:membrane"/>
    <property type="evidence" value="ECO:0007669"/>
    <property type="project" value="UniProtKB-SubCell"/>
</dbReference>
<dbReference type="PANTHER" id="PTHR23530:SF1">
    <property type="entry name" value="PERMEASE, MAJOR FACILITATOR SUPERFAMILY-RELATED"/>
    <property type="match status" value="1"/>
</dbReference>
<feature type="transmembrane region" description="Helical" evidence="5">
    <location>
        <begin position="225"/>
        <end position="244"/>
    </location>
</feature>
<dbReference type="AlphaFoldDB" id="W7YM62"/>
<evidence type="ECO:0000256" key="2">
    <source>
        <dbReference type="ARBA" id="ARBA00022692"/>
    </source>
</evidence>
<sequence>MLTMPILMLFYKDMGFSDRESFQLKAFYSIAIVIFEIPSGYVADVIGRRKTLIFGSILGTLGFLVYATTSGYYWFLLAEVTLGIGQSFVSGADSAIMYDSLKSVGREKEYVKYEGRNFTVGNYSEALAGIIGGSLAAIHIRYPFIFQTGIAFMAVPASIMLIEPIRSGIRKKPGIKDIWSIVWYATIKNAKLRYNLLYSSILGTATLTMAWMYQLYLNDIGFSEYAIGATHTVLNLIVGTTTLFAYKIEARLKPQMTIWLTSIIITGSYILSGFMESAWILIILGIFYFSRGIATPVLKDYINRITADDMRATVLSIRSLIIRAFFAIIAPVVGFLSDTYDRSFSLKVIGIVFTILVGSSIFLFLRSLESEKPT</sequence>
<reference evidence="7 8" key="1">
    <citation type="journal article" date="2014" name="Genome Announc.">
        <title>Draft Genome Sequence of Cytophaga fermentans JCM 21142T, a Facultative Anaerobe Isolated from Marine Mud.</title>
        <authorList>
            <person name="Starns D."/>
            <person name="Oshima K."/>
            <person name="Suda W."/>
            <person name="Iino T."/>
            <person name="Yuki M."/>
            <person name="Inoue J."/>
            <person name="Kitamura K."/>
            <person name="Iida T."/>
            <person name="Darby A."/>
            <person name="Hattori M."/>
            <person name="Ohkuma M."/>
        </authorList>
    </citation>
    <scope>NUCLEOTIDE SEQUENCE [LARGE SCALE GENOMIC DNA]</scope>
    <source>
        <strain evidence="7 8">JCM 21142</strain>
    </source>
</reference>
<dbReference type="EMBL" id="BAMD01000024">
    <property type="protein sequence ID" value="GAF03489.1"/>
    <property type="molecule type" value="Genomic_DNA"/>
</dbReference>
<feature type="transmembrane region" description="Helical" evidence="5">
    <location>
        <begin position="320"/>
        <end position="337"/>
    </location>
</feature>
<protein>
    <submittedName>
        <fullName evidence="7">Multidrug resistance protein</fullName>
    </submittedName>
</protein>
<dbReference type="InterPro" id="IPR005829">
    <property type="entry name" value="Sugar_transporter_CS"/>
</dbReference>
<evidence type="ECO:0000256" key="1">
    <source>
        <dbReference type="ARBA" id="ARBA00004141"/>
    </source>
</evidence>
<feature type="transmembrane region" description="Helical" evidence="5">
    <location>
        <begin position="144"/>
        <end position="162"/>
    </location>
</feature>
<feature type="transmembrane region" description="Helical" evidence="5">
    <location>
        <begin position="53"/>
        <end position="75"/>
    </location>
</feature>
<feature type="transmembrane region" description="Helical" evidence="5">
    <location>
        <begin position="196"/>
        <end position="213"/>
    </location>
</feature>
<evidence type="ECO:0000259" key="6">
    <source>
        <dbReference type="PROSITE" id="PS50850"/>
    </source>
</evidence>
<feature type="transmembrane region" description="Helical" evidence="5">
    <location>
        <begin position="278"/>
        <end position="299"/>
    </location>
</feature>
<evidence type="ECO:0000313" key="8">
    <source>
        <dbReference type="Proteomes" id="UP000019402"/>
    </source>
</evidence>
<feature type="transmembrane region" description="Helical" evidence="5">
    <location>
        <begin position="343"/>
        <end position="365"/>
    </location>
</feature>
<evidence type="ECO:0000313" key="7">
    <source>
        <dbReference type="EMBL" id="GAF03489.1"/>
    </source>
</evidence>
<keyword evidence="3 5" id="KW-1133">Transmembrane helix</keyword>
<feature type="domain" description="Major facilitator superfamily (MFS) profile" evidence="6">
    <location>
        <begin position="1"/>
        <end position="371"/>
    </location>
</feature>
<dbReference type="InterPro" id="IPR020846">
    <property type="entry name" value="MFS_dom"/>
</dbReference>
<comment type="subcellular location">
    <subcellularLocation>
        <location evidence="1">Membrane</location>
        <topology evidence="1">Multi-pass membrane protein</topology>
    </subcellularLocation>
</comment>
<keyword evidence="2 5" id="KW-0812">Transmembrane</keyword>
<dbReference type="SUPFAM" id="SSF103473">
    <property type="entry name" value="MFS general substrate transporter"/>
    <property type="match status" value="1"/>
</dbReference>
<dbReference type="STRING" id="869213.GCA_000517085_00948"/>
<dbReference type="Proteomes" id="UP000019402">
    <property type="component" value="Unassembled WGS sequence"/>
</dbReference>
<dbReference type="OrthoDB" id="9816124at2"/>
<dbReference type="PROSITE" id="PS00216">
    <property type="entry name" value="SUGAR_TRANSPORT_1"/>
    <property type="match status" value="1"/>
</dbReference>
<evidence type="ECO:0000256" key="5">
    <source>
        <dbReference type="SAM" id="Phobius"/>
    </source>
</evidence>
<proteinExistence type="predicted"/>
<gene>
    <name evidence="7" type="ORF">JCM21142_52166</name>
</gene>
<dbReference type="Pfam" id="PF07690">
    <property type="entry name" value="MFS_1"/>
    <property type="match status" value="1"/>
</dbReference>
<comment type="caution">
    <text evidence="7">The sequence shown here is derived from an EMBL/GenBank/DDBJ whole genome shotgun (WGS) entry which is preliminary data.</text>
</comment>
<organism evidence="7 8">
    <name type="scientific">Saccharicrinis fermentans DSM 9555 = JCM 21142</name>
    <dbReference type="NCBI Taxonomy" id="869213"/>
    <lineage>
        <taxon>Bacteria</taxon>
        <taxon>Pseudomonadati</taxon>
        <taxon>Bacteroidota</taxon>
        <taxon>Bacteroidia</taxon>
        <taxon>Marinilabiliales</taxon>
        <taxon>Marinilabiliaceae</taxon>
        <taxon>Saccharicrinis</taxon>
    </lineage>
</organism>
<dbReference type="PANTHER" id="PTHR23530">
    <property type="entry name" value="TRANSPORT PROTEIN-RELATED"/>
    <property type="match status" value="1"/>
</dbReference>
<dbReference type="Gene3D" id="1.20.1250.20">
    <property type="entry name" value="MFS general substrate transporter like domains"/>
    <property type="match status" value="1"/>
</dbReference>
<dbReference type="InterPro" id="IPR036259">
    <property type="entry name" value="MFS_trans_sf"/>
</dbReference>
<keyword evidence="8" id="KW-1185">Reference proteome</keyword>